<reference evidence="1 2" key="1">
    <citation type="submission" date="2017-11" db="EMBL/GenBank/DDBJ databases">
        <title>De-novo sequencing of pomegranate (Punica granatum L.) genome.</title>
        <authorList>
            <person name="Akparov Z."/>
            <person name="Amiraslanov A."/>
            <person name="Hajiyeva S."/>
            <person name="Abbasov M."/>
            <person name="Kaur K."/>
            <person name="Hamwieh A."/>
            <person name="Solovyev V."/>
            <person name="Salamov A."/>
            <person name="Braich B."/>
            <person name="Kosarev P."/>
            <person name="Mahmoud A."/>
            <person name="Hajiyev E."/>
            <person name="Babayeva S."/>
            <person name="Izzatullayeva V."/>
            <person name="Mammadov A."/>
            <person name="Mammadov A."/>
            <person name="Sharifova S."/>
            <person name="Ojaghi J."/>
            <person name="Eynullazada K."/>
            <person name="Bayramov B."/>
            <person name="Abdulazimova A."/>
            <person name="Shahmuradov I."/>
        </authorList>
    </citation>
    <scope>NUCLEOTIDE SEQUENCE [LARGE SCALE GENOMIC DNA]</scope>
    <source>
        <strain evidence="2">cv. AG2017</strain>
        <tissue evidence="1">Leaf</tissue>
    </source>
</reference>
<dbReference type="AlphaFoldDB" id="A0A2I0L8T3"/>
<comment type="caution">
    <text evidence="1">The sequence shown here is derived from an EMBL/GenBank/DDBJ whole genome shotgun (WGS) entry which is preliminary data.</text>
</comment>
<evidence type="ECO:0000313" key="1">
    <source>
        <dbReference type="EMBL" id="PKI77091.1"/>
    </source>
</evidence>
<evidence type="ECO:0000313" key="2">
    <source>
        <dbReference type="Proteomes" id="UP000233551"/>
    </source>
</evidence>
<dbReference type="EMBL" id="PGOL01000105">
    <property type="protein sequence ID" value="PKI77091.1"/>
    <property type="molecule type" value="Genomic_DNA"/>
</dbReference>
<gene>
    <name evidence="1" type="ORF">CRG98_002594</name>
</gene>
<keyword evidence="2" id="KW-1185">Reference proteome</keyword>
<proteinExistence type="predicted"/>
<accession>A0A2I0L8T3</accession>
<dbReference type="Proteomes" id="UP000233551">
    <property type="component" value="Unassembled WGS sequence"/>
</dbReference>
<sequence>MAGGRATGRDGHTATTMAMEFVFPLHYYALGLTFFGARIGPGKLRKEHHPGPDPLSTFGKVMVSTNTWFVIRGSGKDPLTGEWVGSGHPVGGGRHRAVHVAEPQDIRKKRARREGESV</sequence>
<protein>
    <submittedName>
        <fullName evidence="1">Uncharacterized protein</fullName>
    </submittedName>
</protein>
<organism evidence="1 2">
    <name type="scientific">Punica granatum</name>
    <name type="common">Pomegranate</name>
    <dbReference type="NCBI Taxonomy" id="22663"/>
    <lineage>
        <taxon>Eukaryota</taxon>
        <taxon>Viridiplantae</taxon>
        <taxon>Streptophyta</taxon>
        <taxon>Embryophyta</taxon>
        <taxon>Tracheophyta</taxon>
        <taxon>Spermatophyta</taxon>
        <taxon>Magnoliopsida</taxon>
        <taxon>eudicotyledons</taxon>
        <taxon>Gunneridae</taxon>
        <taxon>Pentapetalae</taxon>
        <taxon>rosids</taxon>
        <taxon>malvids</taxon>
        <taxon>Myrtales</taxon>
        <taxon>Lythraceae</taxon>
        <taxon>Punica</taxon>
    </lineage>
</organism>
<name>A0A2I0L8T3_PUNGR</name>